<gene>
    <name evidence="1" type="primary">NIT2</name>
    <name evidence="1" type="ORF">IWW38_001286</name>
</gene>
<keyword evidence="2" id="KW-1185">Reference proteome</keyword>
<dbReference type="EC" id="3.5.1.6" evidence="1"/>
<sequence>MPDHLAHSEVGEYSEADSLKLGAAAAVHILGESKDSAVAEEDYDMAEHHHHHHHDHHHHQANGEEYVGEHEYGDYDMDEADMEHQGGTEYAENMVSTDAGSILATQDNGEEEEHLLDEDEAQQGGEYAYEAEEAMDESGGKAQEVDEHGHPIHAQVTEMYDEQGAHLYGTGPDDGSAIDYAMMESGAGDTSSLAALTRAITSNDARQHAQEDDASQHGDGHDGATGGSPSSRGSGGQQGLGTPRRYVPQPLLLDGSDVGQGLVTPVKRPHSAHSGDGSSASRLKSKVWNWYDITDDGQRQCRFCMQKYGRLTATTILARHYHNRHDPNPPPMSAHTPSHRQSRPPQPHLSLPPVHAVYSQAAAAAAVAAAAAATPDTQGSHLFHPQTNGAGSDDPLRSASDDATQHAAGSYDDSQLIIQAGFSSMMNTSLSRIGLTPARKALAAVAQFCAQADPQKNLQTCVDLITTAARRGAQMVFLPEASDFILESRASQTAAQGLDGAFMKEIQQAAKDNSIWVSIGIHEQQPQTEGGSLLPFNTNAVVNEEGTLVSIYRKLHLFDVNVKDGPRFTESQVTARGDRAPEVVDTPLGKLGLAVCYDVRFPEVAQHLRHRGAQLLCYPSAFTETTGAAHWEVMLRARAIETQTYVFAAAQVGKHNAKRSSYGDAMIVDPWGTVVARCSRNSSEPTLVTAEVNLNFLDKVRREIPVFNHKRADIFV</sequence>
<keyword evidence="1" id="KW-0378">Hydrolase</keyword>
<proteinExistence type="predicted"/>
<comment type="caution">
    <text evidence="1">The sequence shown here is derived from an EMBL/GenBank/DDBJ whole genome shotgun (WGS) entry which is preliminary data.</text>
</comment>
<reference evidence="1" key="1">
    <citation type="submission" date="2022-07" db="EMBL/GenBank/DDBJ databases">
        <title>Phylogenomic reconstructions and comparative analyses of Kickxellomycotina fungi.</title>
        <authorList>
            <person name="Reynolds N.K."/>
            <person name="Stajich J.E."/>
            <person name="Barry K."/>
            <person name="Grigoriev I.V."/>
            <person name="Crous P."/>
            <person name="Smith M.E."/>
        </authorList>
    </citation>
    <scope>NUCLEOTIDE SEQUENCE</scope>
    <source>
        <strain evidence="1">CBS 190363</strain>
    </source>
</reference>
<evidence type="ECO:0000313" key="1">
    <source>
        <dbReference type="EMBL" id="KAJ2898676.1"/>
    </source>
</evidence>
<organism evidence="1 2">
    <name type="scientific">Coemansia aciculifera</name>
    <dbReference type="NCBI Taxonomy" id="417176"/>
    <lineage>
        <taxon>Eukaryota</taxon>
        <taxon>Fungi</taxon>
        <taxon>Fungi incertae sedis</taxon>
        <taxon>Zoopagomycota</taxon>
        <taxon>Kickxellomycotina</taxon>
        <taxon>Kickxellomycetes</taxon>
        <taxon>Kickxellales</taxon>
        <taxon>Kickxellaceae</taxon>
        <taxon>Coemansia</taxon>
    </lineage>
</organism>
<dbReference type="EMBL" id="JANBVB010000052">
    <property type="protein sequence ID" value="KAJ2898676.1"/>
    <property type="molecule type" value="Genomic_DNA"/>
</dbReference>
<evidence type="ECO:0000313" key="2">
    <source>
        <dbReference type="Proteomes" id="UP001139981"/>
    </source>
</evidence>
<dbReference type="Proteomes" id="UP001139981">
    <property type="component" value="Unassembled WGS sequence"/>
</dbReference>
<accession>A0ACC1M8H7</accession>
<protein>
    <submittedName>
        <fullName evidence="1">Carbon-nitrogen hydrolase</fullName>
        <ecNumber evidence="1">3.5.1.6</ecNumber>
    </submittedName>
</protein>
<name>A0ACC1M8H7_9FUNG</name>